<dbReference type="Proteomes" id="UP000214666">
    <property type="component" value="Chromosome"/>
</dbReference>
<dbReference type="AlphaFoldDB" id="A0A222WRM9"/>
<evidence type="ECO:0000313" key="2">
    <source>
        <dbReference type="Proteomes" id="UP000214666"/>
    </source>
</evidence>
<gene>
    <name evidence="1" type="ORF">B4V02_18165</name>
</gene>
<accession>A0A222WRM9</accession>
<dbReference type="KEGG" id="pkb:B4V02_18165"/>
<reference evidence="1 2" key="1">
    <citation type="submission" date="2017-03" db="EMBL/GenBank/DDBJ databases">
        <title>Complete genome sequence of Paenibacillus Kribbensis producing bioflocculants.</title>
        <authorList>
            <person name="Lee H.-G."/>
            <person name="Oh H.-M."/>
        </authorList>
    </citation>
    <scope>NUCLEOTIDE SEQUENCE [LARGE SCALE GENOMIC DNA]</scope>
    <source>
        <strain evidence="1 2">AM49</strain>
    </source>
</reference>
<proteinExistence type="predicted"/>
<organism evidence="1 2">
    <name type="scientific">Paenibacillus kribbensis</name>
    <dbReference type="NCBI Taxonomy" id="172713"/>
    <lineage>
        <taxon>Bacteria</taxon>
        <taxon>Bacillati</taxon>
        <taxon>Bacillota</taxon>
        <taxon>Bacilli</taxon>
        <taxon>Bacillales</taxon>
        <taxon>Paenibacillaceae</taxon>
        <taxon>Paenibacillus</taxon>
    </lineage>
</organism>
<evidence type="ECO:0000313" key="1">
    <source>
        <dbReference type="EMBL" id="ASR48484.1"/>
    </source>
</evidence>
<protein>
    <submittedName>
        <fullName evidence="1">Uncharacterized protein</fullName>
    </submittedName>
</protein>
<dbReference type="EMBL" id="CP020028">
    <property type="protein sequence ID" value="ASR48484.1"/>
    <property type="molecule type" value="Genomic_DNA"/>
</dbReference>
<keyword evidence="2" id="KW-1185">Reference proteome</keyword>
<name>A0A222WRM9_9BACL</name>
<sequence length="75" mass="8532">MYMENGVDGMVLYKRSGRFCPRISTDERLNSRNPGAVAMGSTIRLRSGTKVTFKLAYIIIQAIKTRNYVKSVIMR</sequence>